<feature type="non-terminal residue" evidence="3">
    <location>
        <position position="1"/>
    </location>
</feature>
<gene>
    <name evidence="3" type="ORF">EJB05_17293</name>
</gene>
<organism evidence="3 4">
    <name type="scientific">Eragrostis curvula</name>
    <name type="common">weeping love grass</name>
    <dbReference type="NCBI Taxonomy" id="38414"/>
    <lineage>
        <taxon>Eukaryota</taxon>
        <taxon>Viridiplantae</taxon>
        <taxon>Streptophyta</taxon>
        <taxon>Embryophyta</taxon>
        <taxon>Tracheophyta</taxon>
        <taxon>Spermatophyta</taxon>
        <taxon>Magnoliopsida</taxon>
        <taxon>Liliopsida</taxon>
        <taxon>Poales</taxon>
        <taxon>Poaceae</taxon>
        <taxon>PACMAD clade</taxon>
        <taxon>Chloridoideae</taxon>
        <taxon>Eragrostideae</taxon>
        <taxon>Eragrostidinae</taxon>
        <taxon>Eragrostis</taxon>
    </lineage>
</organism>
<evidence type="ECO:0000313" key="3">
    <source>
        <dbReference type="EMBL" id="TVU35406.1"/>
    </source>
</evidence>
<accession>A0A5J9VIR4</accession>
<evidence type="ECO:0000313" key="4">
    <source>
        <dbReference type="Proteomes" id="UP000324897"/>
    </source>
</evidence>
<evidence type="ECO:0000256" key="1">
    <source>
        <dbReference type="SAM" id="MobiDB-lite"/>
    </source>
</evidence>
<keyword evidence="2" id="KW-0812">Transmembrane</keyword>
<proteinExistence type="predicted"/>
<comment type="caution">
    <text evidence="3">The sequence shown here is derived from an EMBL/GenBank/DDBJ whole genome shotgun (WGS) entry which is preliminary data.</text>
</comment>
<sequence length="195" mass="21183">MKKRERRGNTSSIPFPRHRQTLTSRPPLAAAGRSHPPLAAVAALFRHSLSSTTTTPPLPVSSSPSYGLPRASSPHLCFTPATGPTRNPASSFFQCAGRRLEALSSSHWRVARRREPARSSFRRTGRRTSLTPPPSALGAAAQALGLLPSANREFGNGFRIPRFLVKKAKHYGITFMAAPAVLFLVLLAVLLVYHL</sequence>
<dbReference type="AlphaFoldDB" id="A0A5J9VIR4"/>
<protein>
    <submittedName>
        <fullName evidence="3">Uncharacterized protein</fullName>
    </submittedName>
</protein>
<keyword evidence="2" id="KW-0472">Membrane</keyword>
<feature type="region of interest" description="Disordered" evidence="1">
    <location>
        <begin position="1"/>
        <end position="21"/>
    </location>
</feature>
<dbReference type="Proteomes" id="UP000324897">
    <property type="component" value="Unassembled WGS sequence"/>
</dbReference>
<dbReference type="Gramene" id="TVU35406">
    <property type="protein sequence ID" value="TVU35406"/>
    <property type="gene ID" value="EJB05_17293"/>
</dbReference>
<feature type="transmembrane region" description="Helical" evidence="2">
    <location>
        <begin position="171"/>
        <end position="193"/>
    </location>
</feature>
<evidence type="ECO:0000256" key="2">
    <source>
        <dbReference type="SAM" id="Phobius"/>
    </source>
</evidence>
<keyword evidence="4" id="KW-1185">Reference proteome</keyword>
<feature type="region of interest" description="Disordered" evidence="1">
    <location>
        <begin position="114"/>
        <end position="133"/>
    </location>
</feature>
<keyword evidence="2" id="KW-1133">Transmembrane helix</keyword>
<reference evidence="3 4" key="1">
    <citation type="journal article" date="2019" name="Sci. Rep.">
        <title>A high-quality genome of Eragrostis curvula grass provides insights into Poaceae evolution and supports new strategies to enhance forage quality.</title>
        <authorList>
            <person name="Carballo J."/>
            <person name="Santos B.A.C.M."/>
            <person name="Zappacosta D."/>
            <person name="Garbus I."/>
            <person name="Selva J.P."/>
            <person name="Gallo C.A."/>
            <person name="Diaz A."/>
            <person name="Albertini E."/>
            <person name="Caccamo M."/>
            <person name="Echenique V."/>
        </authorList>
    </citation>
    <scope>NUCLEOTIDE SEQUENCE [LARGE SCALE GENOMIC DNA]</scope>
    <source>
        <strain evidence="4">cv. Victoria</strain>
        <tissue evidence="3">Leaf</tissue>
    </source>
</reference>
<name>A0A5J9VIR4_9POAL</name>
<dbReference type="EMBL" id="RWGY01000009">
    <property type="protein sequence ID" value="TVU35406.1"/>
    <property type="molecule type" value="Genomic_DNA"/>
</dbReference>